<organism evidence="1 2">
    <name type="scientific">Halobacteroides halobius (strain ATCC 35273 / DSM 5150 / MD-1)</name>
    <dbReference type="NCBI Taxonomy" id="748449"/>
    <lineage>
        <taxon>Bacteria</taxon>
        <taxon>Bacillati</taxon>
        <taxon>Bacillota</taxon>
        <taxon>Clostridia</taxon>
        <taxon>Halanaerobiales</taxon>
        <taxon>Halobacteroidaceae</taxon>
        <taxon>Halobacteroides</taxon>
    </lineage>
</organism>
<dbReference type="KEGG" id="hhl:Halha_1141"/>
<dbReference type="HOGENOM" id="CLU_3328593_0_0_9"/>
<accession>L0K961</accession>
<dbReference type="EMBL" id="CP003359">
    <property type="protein sequence ID" value="AGB41090.1"/>
    <property type="molecule type" value="Genomic_DNA"/>
</dbReference>
<reference evidence="2" key="1">
    <citation type="submission" date="2012-02" db="EMBL/GenBank/DDBJ databases">
        <title>The complete genome of Halobacteroides halobius DSM 5150.</title>
        <authorList>
            <person name="Lucas S."/>
            <person name="Copeland A."/>
            <person name="Lapidus A."/>
            <person name="Glavina del Rio T."/>
            <person name="Dalin E."/>
            <person name="Tice H."/>
            <person name="Bruce D."/>
            <person name="Goodwin L."/>
            <person name="Pitluck S."/>
            <person name="Peters L."/>
            <person name="Mikhailova N."/>
            <person name="Gu W."/>
            <person name="Kyrpides N."/>
            <person name="Mavromatis K."/>
            <person name="Ivanova N."/>
            <person name="Brettin T."/>
            <person name="Detter J.C."/>
            <person name="Han C."/>
            <person name="Larimer F."/>
            <person name="Land M."/>
            <person name="Hauser L."/>
            <person name="Markowitz V."/>
            <person name="Cheng J.-F."/>
            <person name="Hugenholtz P."/>
            <person name="Woyke T."/>
            <person name="Wu D."/>
            <person name="Tindall B."/>
            <person name="Pomrenke H."/>
            <person name="Brambilla E."/>
            <person name="Klenk H.-P."/>
            <person name="Eisen J.A."/>
        </authorList>
    </citation>
    <scope>NUCLEOTIDE SEQUENCE [LARGE SCALE GENOMIC DNA]</scope>
    <source>
        <strain evidence="2">ATCC 35273 / DSM 5150 / MD-1</strain>
    </source>
</reference>
<dbReference type="AlphaFoldDB" id="L0K961"/>
<proteinExistence type="predicted"/>
<sequence length="38" mass="4570">MCYEDSFYYVKSKQLEEEVMAHQAELEQKAKKNNSQKN</sequence>
<protein>
    <submittedName>
        <fullName evidence="1">Uncharacterized protein</fullName>
    </submittedName>
</protein>
<gene>
    <name evidence="1" type="ordered locus">Halha_1141</name>
</gene>
<keyword evidence="2" id="KW-1185">Reference proteome</keyword>
<evidence type="ECO:0000313" key="1">
    <source>
        <dbReference type="EMBL" id="AGB41090.1"/>
    </source>
</evidence>
<dbReference type="Proteomes" id="UP000010880">
    <property type="component" value="Chromosome"/>
</dbReference>
<name>L0K961_HALHC</name>
<evidence type="ECO:0000313" key="2">
    <source>
        <dbReference type="Proteomes" id="UP000010880"/>
    </source>
</evidence>